<evidence type="ECO:0000313" key="4">
    <source>
        <dbReference type="EMBL" id="MCG2589294.1"/>
    </source>
</evidence>
<name>A0ABS9KEL7_9BACT</name>
<organism evidence="4 5">
    <name type="scientific">Rhodohalobacter sulfatireducens</name>
    <dbReference type="NCBI Taxonomy" id="2911366"/>
    <lineage>
        <taxon>Bacteria</taxon>
        <taxon>Pseudomonadati</taxon>
        <taxon>Balneolota</taxon>
        <taxon>Balneolia</taxon>
        <taxon>Balneolales</taxon>
        <taxon>Balneolaceae</taxon>
        <taxon>Rhodohalobacter</taxon>
    </lineage>
</organism>
<dbReference type="InterPro" id="IPR000644">
    <property type="entry name" value="CBS_dom"/>
</dbReference>
<dbReference type="PROSITE" id="PS51371">
    <property type="entry name" value="CBS"/>
    <property type="match status" value="2"/>
</dbReference>
<dbReference type="Pfam" id="PF00571">
    <property type="entry name" value="CBS"/>
    <property type="match status" value="2"/>
</dbReference>
<dbReference type="Gene3D" id="3.10.580.10">
    <property type="entry name" value="CBS-domain"/>
    <property type="match status" value="1"/>
</dbReference>
<dbReference type="SMART" id="SM00116">
    <property type="entry name" value="CBS"/>
    <property type="match status" value="2"/>
</dbReference>
<keyword evidence="1 2" id="KW-0129">CBS domain</keyword>
<dbReference type="Proteomes" id="UP001165366">
    <property type="component" value="Unassembled WGS sequence"/>
</dbReference>
<keyword evidence="5" id="KW-1185">Reference proteome</keyword>
<comment type="caution">
    <text evidence="4">The sequence shown here is derived from an EMBL/GenBank/DDBJ whole genome shotgun (WGS) entry which is preliminary data.</text>
</comment>
<sequence>MKVIDLLNKKGNEIYSIGSDDTVYDAIKKMSELGIGVLLVIDDEKLNGIISERDYRDKVILKGRHSKNTPVKDIMTSSVFCVNSNDDVKLCMKLMTEHKIRHLPVLDDNELSGIISIGDVVKSVIDQQKVEINSLRNYIAGGSYPG</sequence>
<dbReference type="InterPro" id="IPR044725">
    <property type="entry name" value="CBSX3_CBS_dom"/>
</dbReference>
<dbReference type="RefSeq" id="WP_237854657.1">
    <property type="nucleotide sequence ID" value="NZ_JAKLWS010000014.1"/>
</dbReference>
<dbReference type="CDD" id="cd04623">
    <property type="entry name" value="CBS_pair_bac_euk"/>
    <property type="match status" value="1"/>
</dbReference>
<dbReference type="PANTHER" id="PTHR43080:SF2">
    <property type="entry name" value="CBS DOMAIN-CONTAINING PROTEIN"/>
    <property type="match status" value="1"/>
</dbReference>
<dbReference type="SUPFAM" id="SSF54631">
    <property type="entry name" value="CBS-domain pair"/>
    <property type="match status" value="1"/>
</dbReference>
<proteinExistence type="predicted"/>
<evidence type="ECO:0000256" key="2">
    <source>
        <dbReference type="PROSITE-ProRule" id="PRU00703"/>
    </source>
</evidence>
<dbReference type="EMBL" id="JAKLWS010000014">
    <property type="protein sequence ID" value="MCG2589294.1"/>
    <property type="molecule type" value="Genomic_DNA"/>
</dbReference>
<evidence type="ECO:0000313" key="5">
    <source>
        <dbReference type="Proteomes" id="UP001165366"/>
    </source>
</evidence>
<dbReference type="InterPro" id="IPR046342">
    <property type="entry name" value="CBS_dom_sf"/>
</dbReference>
<dbReference type="PANTHER" id="PTHR43080">
    <property type="entry name" value="CBS DOMAIN-CONTAINING PROTEIN CBSX3, MITOCHONDRIAL"/>
    <property type="match status" value="1"/>
</dbReference>
<protein>
    <submittedName>
        <fullName evidence="4">CBS domain-containing protein</fullName>
    </submittedName>
</protein>
<evidence type="ECO:0000256" key="1">
    <source>
        <dbReference type="ARBA" id="ARBA00023122"/>
    </source>
</evidence>
<reference evidence="4" key="2">
    <citation type="submission" date="2024-05" db="EMBL/GenBank/DDBJ databases">
        <title>Rhodohalobacter halophilus gen. nov., sp. nov., a moderately halophilic member of the family Balneolaceae.</title>
        <authorList>
            <person name="Xia J."/>
        </authorList>
    </citation>
    <scope>NUCLEOTIDE SEQUENCE</scope>
    <source>
        <strain evidence="4">WB101</strain>
    </source>
</reference>
<evidence type="ECO:0000259" key="3">
    <source>
        <dbReference type="PROSITE" id="PS51371"/>
    </source>
</evidence>
<reference evidence="4" key="1">
    <citation type="submission" date="2022-01" db="EMBL/GenBank/DDBJ databases">
        <authorList>
            <person name="Wang Y."/>
        </authorList>
    </citation>
    <scope>NUCLEOTIDE SEQUENCE</scope>
    <source>
        <strain evidence="4">WB101</strain>
    </source>
</reference>
<accession>A0ABS9KEL7</accession>
<feature type="domain" description="CBS" evidence="3">
    <location>
        <begin position="7"/>
        <end position="67"/>
    </location>
</feature>
<dbReference type="InterPro" id="IPR051257">
    <property type="entry name" value="Diverse_CBS-Domain"/>
</dbReference>
<feature type="domain" description="CBS" evidence="3">
    <location>
        <begin position="75"/>
        <end position="130"/>
    </location>
</feature>
<gene>
    <name evidence="4" type="ORF">L6773_12010</name>
</gene>